<dbReference type="Gene3D" id="1.25.40.10">
    <property type="entry name" value="Tetratricopeptide repeat domain"/>
    <property type="match status" value="1"/>
</dbReference>
<evidence type="ECO:0000256" key="6">
    <source>
        <dbReference type="ARBA" id="ARBA00023186"/>
    </source>
</evidence>
<evidence type="ECO:0000259" key="10">
    <source>
        <dbReference type="Pfam" id="PF09976"/>
    </source>
</evidence>
<dbReference type="Pfam" id="PF09976">
    <property type="entry name" value="TPR_21"/>
    <property type="match status" value="1"/>
</dbReference>
<evidence type="ECO:0000313" key="11">
    <source>
        <dbReference type="EMBL" id="QKV18940.1"/>
    </source>
</evidence>
<dbReference type="GO" id="GO:0005886">
    <property type="term" value="C:plasma membrane"/>
    <property type="evidence" value="ECO:0007669"/>
    <property type="project" value="UniProtKB-SubCell"/>
</dbReference>
<dbReference type="InterPro" id="IPR018704">
    <property type="entry name" value="SecYEG/CpoB_TPR"/>
</dbReference>
<comment type="subcellular location">
    <subcellularLocation>
        <location evidence="1">Cell membrane</location>
        <topology evidence="1">Single-pass type II membrane protein</topology>
    </subcellularLocation>
</comment>
<feature type="transmembrane region" description="Helical" evidence="9">
    <location>
        <begin position="26"/>
        <end position="44"/>
    </location>
</feature>
<dbReference type="GO" id="GO:0044877">
    <property type="term" value="F:protein-containing complex binding"/>
    <property type="evidence" value="ECO:0007669"/>
    <property type="project" value="InterPro"/>
</dbReference>
<evidence type="ECO:0000256" key="7">
    <source>
        <dbReference type="ARBA" id="ARBA00024197"/>
    </source>
</evidence>
<evidence type="ECO:0000313" key="12">
    <source>
        <dbReference type="Proteomes" id="UP000509367"/>
    </source>
</evidence>
<evidence type="ECO:0000256" key="3">
    <source>
        <dbReference type="ARBA" id="ARBA00022692"/>
    </source>
</evidence>
<organism evidence="11 12">
    <name type="scientific">Oricola thermophila</name>
    <dbReference type="NCBI Taxonomy" id="2742145"/>
    <lineage>
        <taxon>Bacteria</taxon>
        <taxon>Pseudomonadati</taxon>
        <taxon>Pseudomonadota</taxon>
        <taxon>Alphaproteobacteria</taxon>
        <taxon>Hyphomicrobiales</taxon>
        <taxon>Ahrensiaceae</taxon>
        <taxon>Oricola</taxon>
    </lineage>
</organism>
<gene>
    <name evidence="11" type="ORF">HTY61_10995</name>
</gene>
<keyword evidence="4 9" id="KW-1133">Transmembrane helix</keyword>
<reference evidence="11 12" key="1">
    <citation type="submission" date="2020-06" db="EMBL/GenBank/DDBJ databases">
        <title>Oricola thermophila sp. nov. isolated from a tidal sediments.</title>
        <authorList>
            <person name="Kwon K.K."/>
            <person name="Yang S.-H."/>
            <person name="Park M.-J."/>
        </authorList>
    </citation>
    <scope>NUCLEOTIDE SEQUENCE [LARGE SCALE GENOMIC DNA]</scope>
    <source>
        <strain evidence="11 12">MEBiC13590</strain>
    </source>
</reference>
<dbReference type="RefSeq" id="WP_175276832.1">
    <property type="nucleotide sequence ID" value="NZ_CP054836.1"/>
</dbReference>
<keyword evidence="12" id="KW-1185">Reference proteome</keyword>
<feature type="domain" description="Ancillary SecYEG translocon subunit/Cell division coordinator CpoB TPR" evidence="10">
    <location>
        <begin position="20"/>
        <end position="196"/>
    </location>
</feature>
<evidence type="ECO:0000256" key="4">
    <source>
        <dbReference type="ARBA" id="ARBA00022989"/>
    </source>
</evidence>
<dbReference type="KEGG" id="orm:HTY61_10995"/>
<evidence type="ECO:0000256" key="1">
    <source>
        <dbReference type="ARBA" id="ARBA00004401"/>
    </source>
</evidence>
<keyword evidence="6" id="KW-0143">Chaperone</keyword>
<dbReference type="InterPro" id="IPR026039">
    <property type="entry name" value="YfgM"/>
</dbReference>
<keyword evidence="2" id="KW-1003">Cell membrane</keyword>
<keyword evidence="3 9" id="KW-0812">Transmembrane</keyword>
<comment type="similarity">
    <text evidence="7">Belongs to the YfgM family.</text>
</comment>
<dbReference type="AlphaFoldDB" id="A0A6N1VDG4"/>
<protein>
    <recommendedName>
        <fullName evidence="8">Ancillary SecYEG translocon subunit</fullName>
    </recommendedName>
</protein>
<accession>A0A6N1VDG4</accession>
<evidence type="ECO:0000256" key="8">
    <source>
        <dbReference type="ARBA" id="ARBA00024235"/>
    </source>
</evidence>
<evidence type="ECO:0000256" key="2">
    <source>
        <dbReference type="ARBA" id="ARBA00022475"/>
    </source>
</evidence>
<keyword evidence="5 9" id="KW-0472">Membrane</keyword>
<proteinExistence type="inferred from homology"/>
<dbReference type="PANTHER" id="PTHR38035:SF1">
    <property type="entry name" value="ANCILLARY SECYEG TRANSLOCON SUBUNIT"/>
    <property type="match status" value="1"/>
</dbReference>
<dbReference type="EMBL" id="CP054836">
    <property type="protein sequence ID" value="QKV18940.1"/>
    <property type="molecule type" value="Genomic_DNA"/>
</dbReference>
<evidence type="ECO:0000256" key="5">
    <source>
        <dbReference type="ARBA" id="ARBA00023136"/>
    </source>
</evidence>
<evidence type="ECO:0000256" key="9">
    <source>
        <dbReference type="SAM" id="Phobius"/>
    </source>
</evidence>
<name>A0A6N1VDG4_9HYPH</name>
<dbReference type="InterPro" id="IPR011990">
    <property type="entry name" value="TPR-like_helical_dom_sf"/>
</dbReference>
<dbReference type="PANTHER" id="PTHR38035">
    <property type="entry name" value="UPF0070 PROTEIN YFGM"/>
    <property type="match status" value="1"/>
</dbReference>
<dbReference type="Proteomes" id="UP000509367">
    <property type="component" value="Chromosome"/>
</dbReference>
<sequence length="223" mass="24075">MSDDSFIREVEEELRSDRLKNIWDRFGPVIIAAAILVVVATAAWRGYEYYTESRANASGDRFLEALNLANEGKADEALAELRALEAEGYGAYPVLARMRAATALQEKGDVEGAVAAFDAVAADTSAPEAIREMARIRAAYILVDTGSAADVAERAEPLSSDDHPLRHAAREALGLAAWKEGRLGDARALFNQIVDDPAAPRNAQQRAMIMLDLITASGEVEEG</sequence>